<dbReference type="GO" id="GO:0004527">
    <property type="term" value="F:exonuclease activity"/>
    <property type="evidence" value="ECO:0007669"/>
    <property type="project" value="UniProtKB-KW"/>
</dbReference>
<keyword evidence="3" id="KW-0378">Hydrolase</keyword>
<dbReference type="PANTHER" id="PTHR47526">
    <property type="entry name" value="ATP-DEPENDENT DNA HELICASE"/>
    <property type="match status" value="1"/>
</dbReference>
<evidence type="ECO:0000256" key="2">
    <source>
        <dbReference type="ARBA" id="ARBA00022759"/>
    </source>
</evidence>
<proteinExistence type="evidence at transcript level"/>
<feature type="non-terminal residue" evidence="5">
    <location>
        <position position="1"/>
    </location>
</feature>
<evidence type="ECO:0000256" key="1">
    <source>
        <dbReference type="ARBA" id="ARBA00022722"/>
    </source>
</evidence>
<dbReference type="InterPro" id="IPR034720">
    <property type="entry name" value="Viral_alk_exo"/>
</dbReference>
<evidence type="ECO:0000256" key="3">
    <source>
        <dbReference type="ARBA" id="ARBA00022801"/>
    </source>
</evidence>
<evidence type="ECO:0000256" key="4">
    <source>
        <dbReference type="ARBA" id="ARBA00022839"/>
    </source>
</evidence>
<dbReference type="AlphaFoldDB" id="A0A1E1X6E2"/>
<evidence type="ECO:0000313" key="5">
    <source>
        <dbReference type="EMBL" id="JAT94847.1"/>
    </source>
</evidence>
<dbReference type="PANTHER" id="PTHR47526:SF3">
    <property type="entry name" value="PHD-TYPE DOMAIN-CONTAINING PROTEIN"/>
    <property type="match status" value="1"/>
</dbReference>
<reference evidence="5" key="1">
    <citation type="journal article" date="2017" name="Front. Cell. Infect. Microbiol.">
        <title>The Distinct Transcriptional Response of the Midgut of Amblyomma sculptum and Amblyomma aureolatum Ticks to Rickettsia rickettsii Correlates to Their Differences in Susceptibility to Infection.</title>
        <authorList>
            <person name="Martins L.A."/>
            <person name="Galletti M.F.B.M."/>
            <person name="Ribeiro J.M."/>
            <person name="Fujita A."/>
            <person name="Costa F.B."/>
            <person name="Labruna M.B."/>
            <person name="Daffre S."/>
            <person name="Fogaca A.C."/>
        </authorList>
    </citation>
    <scope>NUCLEOTIDE SEQUENCE</scope>
</reference>
<dbReference type="EMBL" id="GFAC01004341">
    <property type="protein sequence ID" value="JAT94847.1"/>
    <property type="molecule type" value="mRNA"/>
</dbReference>
<dbReference type="Pfam" id="PF01771">
    <property type="entry name" value="Viral_alk_exo"/>
    <property type="match status" value="1"/>
</dbReference>
<protein>
    <submittedName>
        <fullName evidence="5">Putative isl2eu-5 hm</fullName>
    </submittedName>
</protein>
<name>A0A1E1X6E2_9ACAR</name>
<dbReference type="GO" id="GO:0004519">
    <property type="term" value="F:endonuclease activity"/>
    <property type="evidence" value="ECO:0007669"/>
    <property type="project" value="UniProtKB-KW"/>
</dbReference>
<organism evidence="5">
    <name type="scientific">Amblyomma aureolatum</name>
    <dbReference type="NCBI Taxonomy" id="187763"/>
    <lineage>
        <taxon>Eukaryota</taxon>
        <taxon>Metazoa</taxon>
        <taxon>Ecdysozoa</taxon>
        <taxon>Arthropoda</taxon>
        <taxon>Chelicerata</taxon>
        <taxon>Arachnida</taxon>
        <taxon>Acari</taxon>
        <taxon>Parasitiformes</taxon>
        <taxon>Ixodida</taxon>
        <taxon>Ixodoidea</taxon>
        <taxon>Ixodidae</taxon>
        <taxon>Amblyomminae</taxon>
        <taxon>Amblyomma</taxon>
    </lineage>
</organism>
<keyword evidence="4" id="KW-0269">Exonuclease</keyword>
<keyword evidence="2" id="KW-0255">Endonuclease</keyword>
<accession>A0A1E1X6E2</accession>
<sequence length="252" mass="28190">VNHSQSLPIPPVKAWIFAESDGDILAAHCVCMAEYGEACSHVAALHFCIEHGQCLSKERLCTDGVNQWLSTHIRKIEARPIAEVDFAPSCMKKHRLDGDVSARRAASDLPRMPAPFLTKKGVTTFFNNMVAAELRPVMLSADRRYSHLSVQASYASIHRCRFRLLYGCRAESLDYDALLQKCSDIFNSTINEEAIHSIERRTRSQALSAKWSAFRTGRVTASMLYDVCHTKLGAPFLALVKRILCCQIFGDL</sequence>
<keyword evidence="1" id="KW-0540">Nuclease</keyword>